<dbReference type="AlphaFoldDB" id="A0A939PG15"/>
<protein>
    <recommendedName>
        <fullName evidence="3">Spore coat protein</fullName>
    </recommendedName>
</protein>
<evidence type="ECO:0000313" key="1">
    <source>
        <dbReference type="EMBL" id="MBO2452187.1"/>
    </source>
</evidence>
<dbReference type="Gene3D" id="3.40.50.2000">
    <property type="entry name" value="Glycogen Phosphorylase B"/>
    <property type="match status" value="1"/>
</dbReference>
<dbReference type="SUPFAM" id="SSF53756">
    <property type="entry name" value="UDP-Glycosyltransferase/glycogen phosphorylase"/>
    <property type="match status" value="1"/>
</dbReference>
<dbReference type="Gene3D" id="3.40.50.11190">
    <property type="match status" value="1"/>
</dbReference>
<comment type="caution">
    <text evidence="1">The sequence shown here is derived from an EMBL/GenBank/DDBJ whole genome shotgun (WGS) entry which is preliminary data.</text>
</comment>
<proteinExistence type="predicted"/>
<evidence type="ECO:0008006" key="3">
    <source>
        <dbReference type="Google" id="ProtNLM"/>
    </source>
</evidence>
<keyword evidence="2" id="KW-1185">Reference proteome</keyword>
<dbReference type="EMBL" id="JAGEOJ010000015">
    <property type="protein sequence ID" value="MBO2452187.1"/>
    <property type="molecule type" value="Genomic_DNA"/>
</dbReference>
<dbReference type="RefSeq" id="WP_208260070.1">
    <property type="nucleotide sequence ID" value="NZ_JAGEOJ010000015.1"/>
</dbReference>
<reference evidence="1" key="1">
    <citation type="submission" date="2021-03" db="EMBL/GenBank/DDBJ databases">
        <authorList>
            <person name="Kanchanasin P."/>
            <person name="Saeng-In P."/>
            <person name="Phongsopitanun W."/>
            <person name="Yuki M."/>
            <person name="Kudo T."/>
            <person name="Ohkuma M."/>
            <person name="Tanasupawat S."/>
        </authorList>
    </citation>
    <scope>NUCLEOTIDE SEQUENCE</scope>
    <source>
        <strain evidence="1">GKU 128</strain>
    </source>
</reference>
<evidence type="ECO:0000313" key="2">
    <source>
        <dbReference type="Proteomes" id="UP000669179"/>
    </source>
</evidence>
<gene>
    <name evidence="1" type="ORF">J4573_34215</name>
</gene>
<accession>A0A939PG15</accession>
<dbReference type="Proteomes" id="UP000669179">
    <property type="component" value="Unassembled WGS sequence"/>
</dbReference>
<name>A0A939PG15_9ACTN</name>
<sequence>MRVGIRCDAGTRMGVGHLIRCVALAEELVQRGAEVLFLGAVDGPDWIRAQLDLRGFPLRPAPDSPADLSALAVRLGLDAMVIDSYVTDPECGHSLALAGVRVMAIVDGDLRGQRADVYVDQNLGAEATAIEIPATATRLAGTGYVLLRDSVRGLRPSQPRTATTACPRLLCVFGGTDAADVAPRVVELAASTGAPFAATVIAPRESTVRALEAVPLLAGQSVTAIPPTDRFAELAAGSDLVISAAGTSTWELLCLGLPTALVWVADNQLLGYEPTIARGLTAGLGNPAHYDDPASRTEAAAVLKRLLEDPAERHAIAVRGHGLIDGRGRERVADVLLGSGSGLGSGFGSGLA</sequence>
<organism evidence="1 2">
    <name type="scientific">Actinomadura barringtoniae</name>
    <dbReference type="NCBI Taxonomy" id="1427535"/>
    <lineage>
        <taxon>Bacteria</taxon>
        <taxon>Bacillati</taxon>
        <taxon>Actinomycetota</taxon>
        <taxon>Actinomycetes</taxon>
        <taxon>Streptosporangiales</taxon>
        <taxon>Thermomonosporaceae</taxon>
        <taxon>Actinomadura</taxon>
    </lineage>
</organism>